<name>A0AAV5WMA1_9BILA</name>
<dbReference type="Proteomes" id="UP001432322">
    <property type="component" value="Unassembled WGS sequence"/>
</dbReference>
<accession>A0AAV5WMA1</accession>
<dbReference type="AlphaFoldDB" id="A0AAV5WMA1"/>
<sequence length="81" mass="9050">SMVICLTASFIGLIILAIFLVLGCVCISREARKQELREKKTFQQGKMMLIVGTEMLGVKAPEEVFMKIAQEPEKVVVVHMP</sequence>
<dbReference type="EMBL" id="BTSY01000006">
    <property type="protein sequence ID" value="GMT31665.1"/>
    <property type="molecule type" value="Genomic_DNA"/>
</dbReference>
<proteinExistence type="predicted"/>
<feature type="transmembrane region" description="Helical" evidence="1">
    <location>
        <begin position="6"/>
        <end position="27"/>
    </location>
</feature>
<gene>
    <name evidence="2" type="ORF">PFISCL1PPCAC_22962</name>
</gene>
<reference evidence="2" key="1">
    <citation type="submission" date="2023-10" db="EMBL/GenBank/DDBJ databases">
        <title>Genome assembly of Pristionchus species.</title>
        <authorList>
            <person name="Yoshida K."/>
            <person name="Sommer R.J."/>
        </authorList>
    </citation>
    <scope>NUCLEOTIDE SEQUENCE</scope>
    <source>
        <strain evidence="2">RS5133</strain>
    </source>
</reference>
<comment type="caution">
    <text evidence="2">The sequence shown here is derived from an EMBL/GenBank/DDBJ whole genome shotgun (WGS) entry which is preliminary data.</text>
</comment>
<keyword evidence="1" id="KW-0812">Transmembrane</keyword>
<keyword evidence="1" id="KW-0472">Membrane</keyword>
<protein>
    <submittedName>
        <fullName evidence="2">Uncharacterized protein</fullName>
    </submittedName>
</protein>
<evidence type="ECO:0000313" key="3">
    <source>
        <dbReference type="Proteomes" id="UP001432322"/>
    </source>
</evidence>
<feature type="non-terminal residue" evidence="2">
    <location>
        <position position="1"/>
    </location>
</feature>
<keyword evidence="3" id="KW-1185">Reference proteome</keyword>
<keyword evidence="1" id="KW-1133">Transmembrane helix</keyword>
<evidence type="ECO:0000313" key="2">
    <source>
        <dbReference type="EMBL" id="GMT31665.1"/>
    </source>
</evidence>
<evidence type="ECO:0000256" key="1">
    <source>
        <dbReference type="SAM" id="Phobius"/>
    </source>
</evidence>
<organism evidence="2 3">
    <name type="scientific">Pristionchus fissidentatus</name>
    <dbReference type="NCBI Taxonomy" id="1538716"/>
    <lineage>
        <taxon>Eukaryota</taxon>
        <taxon>Metazoa</taxon>
        <taxon>Ecdysozoa</taxon>
        <taxon>Nematoda</taxon>
        <taxon>Chromadorea</taxon>
        <taxon>Rhabditida</taxon>
        <taxon>Rhabditina</taxon>
        <taxon>Diplogasteromorpha</taxon>
        <taxon>Diplogasteroidea</taxon>
        <taxon>Neodiplogasteridae</taxon>
        <taxon>Pristionchus</taxon>
    </lineage>
</organism>